<comment type="similarity">
    <text evidence="4">Belongs to the UbiH/COQ6 family.</text>
</comment>
<dbReference type="NCBIfam" id="TIGR01988">
    <property type="entry name" value="Ubi-OHases"/>
    <property type="match status" value="1"/>
</dbReference>
<protein>
    <submittedName>
        <fullName evidence="13">2-octaprenyl-3-methyl-6-methoxy-1,4-benzoquinol hydroxylase</fullName>
        <ecNumber evidence="13">1.14.13.-</ecNumber>
    </submittedName>
</protein>
<name>A0A3B0M105_9GAMM</name>
<dbReference type="EC" id="1.14.13.-" evidence="13"/>
<evidence type="ECO:0000256" key="3">
    <source>
        <dbReference type="ARBA" id="ARBA00004749"/>
    </source>
</evidence>
<evidence type="ECO:0000256" key="2">
    <source>
        <dbReference type="ARBA" id="ARBA00004496"/>
    </source>
</evidence>
<dbReference type="GO" id="GO:0005737">
    <property type="term" value="C:cytoplasm"/>
    <property type="evidence" value="ECO:0007669"/>
    <property type="project" value="UniProtKB-SubCell"/>
</dbReference>
<comment type="cofactor">
    <cofactor evidence="1">
        <name>FAD</name>
        <dbReference type="ChEBI" id="CHEBI:57692"/>
    </cofactor>
</comment>
<evidence type="ECO:0000256" key="10">
    <source>
        <dbReference type="ARBA" id="ARBA00023033"/>
    </source>
</evidence>
<evidence type="ECO:0000256" key="7">
    <source>
        <dbReference type="ARBA" id="ARBA00022688"/>
    </source>
</evidence>
<keyword evidence="10" id="KW-0503">Monooxygenase</keyword>
<dbReference type="Pfam" id="PF01494">
    <property type="entry name" value="FAD_binding_3"/>
    <property type="match status" value="1"/>
</dbReference>
<feature type="domain" description="FAD-binding" evidence="12">
    <location>
        <begin position="8"/>
        <end position="321"/>
    </location>
</feature>
<comment type="subunit">
    <text evidence="11">Component of the Ubi complex metabolon, which regroups five ubiquinone biosynthesis proteins (UbiE, UbiF, UbiG, UbiH and UbiI) and two accessory factors (UbiK and the lipid-binding protein UbiJ).</text>
</comment>
<evidence type="ECO:0000256" key="1">
    <source>
        <dbReference type="ARBA" id="ARBA00001974"/>
    </source>
</evidence>
<reference evidence="13" key="1">
    <citation type="submission" date="2018-04" db="EMBL/GenBank/DDBJ databases">
        <authorList>
            <person name="Go L.Y."/>
            <person name="Mitchell J.A."/>
        </authorList>
    </citation>
    <scope>NUCLEOTIDE SEQUENCE</scope>
    <source>
        <strain evidence="13">ARTV</strain>
    </source>
</reference>
<dbReference type="GO" id="GO:0071949">
    <property type="term" value="F:FAD binding"/>
    <property type="evidence" value="ECO:0007669"/>
    <property type="project" value="InterPro"/>
</dbReference>
<dbReference type="Gene3D" id="3.50.50.60">
    <property type="entry name" value="FAD/NAD(P)-binding domain"/>
    <property type="match status" value="2"/>
</dbReference>
<keyword evidence="7" id="KW-0831">Ubiquinone biosynthesis</keyword>
<comment type="subcellular location">
    <subcellularLocation>
        <location evidence="2">Cytoplasm</location>
    </subcellularLocation>
</comment>
<dbReference type="GO" id="GO:0008682">
    <property type="term" value="F:3-demethoxyubiquinol 3-hydroxylase activity"/>
    <property type="evidence" value="ECO:0007669"/>
    <property type="project" value="TreeGrafter"/>
</dbReference>
<sequence length="393" mass="44217">MNRIDENYDIVVVGAGMIGAAMAIGLAKEGWQILLLEHTKPAPFDPLEQPDLRVSALSYTSVDLLKQLGVWDSVLNMRAAPYRRLETWEGEKSHVMFEADSLGLPELGYMVENRILQLALWQQFSQYPNLSLLCPAKLVAMQRQNQQWEMTLSNNQQLSAKLIIAADGACSQVRSLAGIGSSGWQYNQSCLLITVKMEQPQQDITWQQFFPSGPRAFLPLFDHWACLVWYDKPARIRQLQAMSLEQLRQEIMAAFPARFGSLQVVAKGSFPLTRHHANRYVEEGLALIGDAAHTINPLAGQGVNLGYRDVDSLLKVLINAKTYLLPFYARKTLLTYQQDRMPDNKLMQASMDAIYTLFSSQLAGVKSGRNLALMLVQRLNTVKKKLLKYALGL</sequence>
<dbReference type="InterPro" id="IPR036188">
    <property type="entry name" value="FAD/NAD-bd_sf"/>
</dbReference>
<dbReference type="PANTHER" id="PTHR43876:SF10">
    <property type="entry name" value="3-DEMETHOXYUBIQUINOL 3-HYDROXYLASE"/>
    <property type="match status" value="1"/>
</dbReference>
<dbReference type="PRINTS" id="PR00420">
    <property type="entry name" value="RNGMNOXGNASE"/>
</dbReference>
<dbReference type="FunFam" id="3.50.50.60:FF:000021">
    <property type="entry name" value="Ubiquinone biosynthesis monooxygenase COQ6"/>
    <property type="match status" value="1"/>
</dbReference>
<dbReference type="NCBIfam" id="NF005951">
    <property type="entry name" value="PRK08020.1"/>
    <property type="match status" value="1"/>
</dbReference>
<evidence type="ECO:0000256" key="9">
    <source>
        <dbReference type="ARBA" id="ARBA00023002"/>
    </source>
</evidence>
<organism evidence="13">
    <name type="scientific">Arsenophonus endosymbiont of Trialeurodes vaporariorum</name>
    <dbReference type="NCBI Taxonomy" id="235567"/>
    <lineage>
        <taxon>Bacteria</taxon>
        <taxon>Pseudomonadati</taxon>
        <taxon>Pseudomonadota</taxon>
        <taxon>Gammaproteobacteria</taxon>
        <taxon>Enterobacterales</taxon>
        <taxon>Morganellaceae</taxon>
        <taxon>Arsenophonus</taxon>
    </lineage>
</organism>
<accession>A0A3B0M105</accession>
<keyword evidence="6" id="KW-0285">Flavoprotein</keyword>
<keyword evidence="8" id="KW-0274">FAD</keyword>
<dbReference type="InterPro" id="IPR051205">
    <property type="entry name" value="UbiH/COQ6_monooxygenase"/>
</dbReference>
<dbReference type="SUPFAM" id="SSF51905">
    <property type="entry name" value="FAD/NAD(P)-binding domain"/>
    <property type="match status" value="1"/>
</dbReference>
<dbReference type="InterPro" id="IPR002938">
    <property type="entry name" value="FAD-bd"/>
</dbReference>
<dbReference type="FunFam" id="3.50.50.60:FF:000048">
    <property type="entry name" value="2-octaprenyl-3-methyl-6-methoxy-1,4-benzoquinol hydroxylase"/>
    <property type="match status" value="1"/>
</dbReference>
<keyword evidence="9 13" id="KW-0560">Oxidoreductase</keyword>
<dbReference type="AlphaFoldDB" id="A0A3B0M105"/>
<evidence type="ECO:0000256" key="11">
    <source>
        <dbReference type="ARBA" id="ARBA00065734"/>
    </source>
</evidence>
<evidence type="ECO:0000256" key="4">
    <source>
        <dbReference type="ARBA" id="ARBA00005349"/>
    </source>
</evidence>
<evidence type="ECO:0000256" key="5">
    <source>
        <dbReference type="ARBA" id="ARBA00022490"/>
    </source>
</evidence>
<gene>
    <name evidence="13" type="primary">ubiF</name>
    <name evidence="13" type="ORF">ARTV_2635</name>
</gene>
<dbReference type="GO" id="GO:0006744">
    <property type="term" value="P:ubiquinone biosynthetic process"/>
    <property type="evidence" value="ECO:0007669"/>
    <property type="project" value="UniProtKB-UniPathway"/>
</dbReference>
<evidence type="ECO:0000256" key="6">
    <source>
        <dbReference type="ARBA" id="ARBA00022630"/>
    </source>
</evidence>
<proteinExistence type="inferred from homology"/>
<dbReference type="GO" id="GO:0110142">
    <property type="term" value="C:ubiquinone biosynthesis complex"/>
    <property type="evidence" value="ECO:0007669"/>
    <property type="project" value="UniProtKB-ARBA"/>
</dbReference>
<dbReference type="InterPro" id="IPR010971">
    <property type="entry name" value="UbiH/COQ6"/>
</dbReference>
<evidence type="ECO:0000256" key="8">
    <source>
        <dbReference type="ARBA" id="ARBA00022827"/>
    </source>
</evidence>
<dbReference type="EMBL" id="UFQR01000012">
    <property type="protein sequence ID" value="SSW96295.1"/>
    <property type="molecule type" value="Genomic_DNA"/>
</dbReference>
<evidence type="ECO:0000259" key="12">
    <source>
        <dbReference type="Pfam" id="PF01494"/>
    </source>
</evidence>
<keyword evidence="5" id="KW-0963">Cytoplasm</keyword>
<evidence type="ECO:0000313" key="13">
    <source>
        <dbReference type="EMBL" id="SSW96295.1"/>
    </source>
</evidence>
<dbReference type="UniPathway" id="UPA00232"/>
<comment type="pathway">
    <text evidence="3">Cofactor biosynthesis; ubiquinone biosynthesis.</text>
</comment>
<dbReference type="PANTHER" id="PTHR43876">
    <property type="entry name" value="UBIQUINONE BIOSYNTHESIS MONOOXYGENASE COQ6, MITOCHONDRIAL"/>
    <property type="match status" value="1"/>
</dbReference>